<evidence type="ECO:0000313" key="2">
    <source>
        <dbReference type="EMBL" id="RIA85500.1"/>
    </source>
</evidence>
<dbReference type="Proteomes" id="UP000265703">
    <property type="component" value="Unassembled WGS sequence"/>
</dbReference>
<dbReference type="InterPro" id="IPR011009">
    <property type="entry name" value="Kinase-like_dom_sf"/>
</dbReference>
<evidence type="ECO:0000259" key="1">
    <source>
        <dbReference type="PROSITE" id="PS50011"/>
    </source>
</evidence>
<dbReference type="GO" id="GO:0005524">
    <property type="term" value="F:ATP binding"/>
    <property type="evidence" value="ECO:0007669"/>
    <property type="project" value="InterPro"/>
</dbReference>
<dbReference type="InterPro" id="IPR001245">
    <property type="entry name" value="Ser-Thr/Tyr_kinase_cat_dom"/>
</dbReference>
<dbReference type="SUPFAM" id="SSF56112">
    <property type="entry name" value="Protein kinase-like (PK-like)"/>
    <property type="match status" value="1"/>
</dbReference>
<keyword evidence="2" id="KW-0808">Transferase</keyword>
<dbReference type="InterPro" id="IPR020635">
    <property type="entry name" value="Tyr_kinase_cat_dom"/>
</dbReference>
<protein>
    <submittedName>
        <fullName evidence="2">Kinase-like domain-containing protein</fullName>
    </submittedName>
</protein>
<keyword evidence="3" id="KW-1185">Reference proteome</keyword>
<dbReference type="SMART" id="SM00219">
    <property type="entry name" value="TyrKc"/>
    <property type="match status" value="1"/>
</dbReference>
<dbReference type="InterPro" id="IPR050167">
    <property type="entry name" value="Ser_Thr_protein_kinase"/>
</dbReference>
<comment type="caution">
    <text evidence="2">The sequence shown here is derived from an EMBL/GenBank/DDBJ whole genome shotgun (WGS) entry which is preliminary data.</text>
</comment>
<feature type="non-terminal residue" evidence="2">
    <location>
        <position position="1"/>
    </location>
</feature>
<dbReference type="GO" id="GO:0007165">
    <property type="term" value="P:signal transduction"/>
    <property type="evidence" value="ECO:0007669"/>
    <property type="project" value="TreeGrafter"/>
</dbReference>
<dbReference type="Pfam" id="PF07714">
    <property type="entry name" value="PK_Tyr_Ser-Thr"/>
    <property type="match status" value="1"/>
</dbReference>
<dbReference type="PANTHER" id="PTHR23257">
    <property type="entry name" value="SERINE-THREONINE PROTEIN KINASE"/>
    <property type="match status" value="1"/>
</dbReference>
<dbReference type="AlphaFoldDB" id="A0A397SGY3"/>
<dbReference type="OrthoDB" id="2213591at2759"/>
<evidence type="ECO:0000313" key="3">
    <source>
        <dbReference type="Proteomes" id="UP000265703"/>
    </source>
</evidence>
<feature type="non-terminal residue" evidence="2">
    <location>
        <position position="142"/>
    </location>
</feature>
<sequence>NKLCKLVYMISGLKSIHLSNIIHGSYHSGNILIANKLAIMSDLGISKPSSDRYGIIPYVAPEVLRRGWTTKASNIYSFGMIMWELMTGRSPFWDQSHDTNLINKIIDGFRPPVTTNAPEGYVELMKECWHSNPEKRPRICEI</sequence>
<keyword evidence="2" id="KW-0418">Kinase</keyword>
<dbReference type="InterPro" id="IPR000719">
    <property type="entry name" value="Prot_kinase_dom"/>
</dbReference>
<gene>
    <name evidence="2" type="ORF">C1645_671289</name>
</gene>
<dbReference type="PROSITE" id="PS50011">
    <property type="entry name" value="PROTEIN_KINASE_DOM"/>
    <property type="match status" value="1"/>
</dbReference>
<dbReference type="EMBL" id="QKYT01000422">
    <property type="protein sequence ID" value="RIA85500.1"/>
    <property type="molecule type" value="Genomic_DNA"/>
</dbReference>
<dbReference type="Gene3D" id="1.10.510.10">
    <property type="entry name" value="Transferase(Phosphotransferase) domain 1"/>
    <property type="match status" value="1"/>
</dbReference>
<dbReference type="PANTHER" id="PTHR23257:SF963">
    <property type="entry name" value="AT08303P"/>
    <property type="match status" value="1"/>
</dbReference>
<proteinExistence type="predicted"/>
<accession>A0A397SGY3</accession>
<feature type="domain" description="Protein kinase" evidence="1">
    <location>
        <begin position="1"/>
        <end position="142"/>
    </location>
</feature>
<reference evidence="2 3" key="1">
    <citation type="submission" date="2018-06" db="EMBL/GenBank/DDBJ databases">
        <title>Comparative genomics reveals the genomic features of Rhizophagus irregularis, R. cerebriforme, R. diaphanum and Gigaspora rosea, and their symbiotic lifestyle signature.</title>
        <authorList>
            <person name="Morin E."/>
            <person name="San Clemente H."/>
            <person name="Chen E.C.H."/>
            <person name="De La Providencia I."/>
            <person name="Hainaut M."/>
            <person name="Kuo A."/>
            <person name="Kohler A."/>
            <person name="Murat C."/>
            <person name="Tang N."/>
            <person name="Roy S."/>
            <person name="Loubradou J."/>
            <person name="Henrissat B."/>
            <person name="Grigoriev I.V."/>
            <person name="Corradi N."/>
            <person name="Roux C."/>
            <person name="Martin F.M."/>
        </authorList>
    </citation>
    <scope>NUCLEOTIDE SEQUENCE [LARGE SCALE GENOMIC DNA]</scope>
    <source>
        <strain evidence="2 3">DAOM 227022</strain>
    </source>
</reference>
<dbReference type="GO" id="GO:0004713">
    <property type="term" value="F:protein tyrosine kinase activity"/>
    <property type="evidence" value="ECO:0007669"/>
    <property type="project" value="InterPro"/>
</dbReference>
<dbReference type="GO" id="GO:0005737">
    <property type="term" value="C:cytoplasm"/>
    <property type="evidence" value="ECO:0007669"/>
    <property type="project" value="TreeGrafter"/>
</dbReference>
<organism evidence="2 3">
    <name type="scientific">Glomus cerebriforme</name>
    <dbReference type="NCBI Taxonomy" id="658196"/>
    <lineage>
        <taxon>Eukaryota</taxon>
        <taxon>Fungi</taxon>
        <taxon>Fungi incertae sedis</taxon>
        <taxon>Mucoromycota</taxon>
        <taxon>Glomeromycotina</taxon>
        <taxon>Glomeromycetes</taxon>
        <taxon>Glomerales</taxon>
        <taxon>Glomeraceae</taxon>
        <taxon>Glomus</taxon>
    </lineage>
</organism>
<name>A0A397SGY3_9GLOM</name>